<gene>
    <name evidence="1" type="ORF">AVDCRST_MAG78-3598</name>
</gene>
<reference evidence="1" key="1">
    <citation type="submission" date="2020-02" db="EMBL/GenBank/DDBJ databases">
        <authorList>
            <person name="Meier V. D."/>
        </authorList>
    </citation>
    <scope>NUCLEOTIDE SEQUENCE</scope>
    <source>
        <strain evidence="1">AVDCRST_MAG78</strain>
    </source>
</reference>
<protein>
    <submittedName>
        <fullName evidence="1">Uncharacterized protein</fullName>
    </submittedName>
</protein>
<feature type="non-terminal residue" evidence="1">
    <location>
        <position position="1"/>
    </location>
</feature>
<organism evidence="1">
    <name type="scientific">uncultured Rubrobacteraceae bacterium</name>
    <dbReference type="NCBI Taxonomy" id="349277"/>
    <lineage>
        <taxon>Bacteria</taxon>
        <taxon>Bacillati</taxon>
        <taxon>Actinomycetota</taxon>
        <taxon>Rubrobacteria</taxon>
        <taxon>Rubrobacterales</taxon>
        <taxon>Rubrobacteraceae</taxon>
        <taxon>environmental samples</taxon>
    </lineage>
</organism>
<evidence type="ECO:0000313" key="1">
    <source>
        <dbReference type="EMBL" id="CAA9452663.1"/>
    </source>
</evidence>
<dbReference type="EMBL" id="CADCVB010000235">
    <property type="protein sequence ID" value="CAA9452663.1"/>
    <property type="molecule type" value="Genomic_DNA"/>
</dbReference>
<sequence>CCGLCFASWKLAVLRKSTLLRKGMVLRMAVPQGRLSRG</sequence>
<proteinExistence type="predicted"/>
<dbReference type="AlphaFoldDB" id="A0A6J4QRD4"/>
<accession>A0A6J4QRD4</accession>
<name>A0A6J4QRD4_9ACTN</name>
<feature type="non-terminal residue" evidence="1">
    <location>
        <position position="38"/>
    </location>
</feature>